<dbReference type="Pfam" id="PF03006">
    <property type="entry name" value="HlyIII"/>
    <property type="match status" value="1"/>
</dbReference>
<keyword evidence="4 5" id="KW-0472">Membrane</keyword>
<accession>A0A3B0UHM5</accession>
<feature type="transmembrane region" description="Helical" evidence="5">
    <location>
        <begin position="112"/>
        <end position="131"/>
    </location>
</feature>
<evidence type="ECO:0000256" key="3">
    <source>
        <dbReference type="ARBA" id="ARBA00022989"/>
    </source>
</evidence>
<feature type="transmembrane region" description="Helical" evidence="5">
    <location>
        <begin position="20"/>
        <end position="46"/>
    </location>
</feature>
<keyword evidence="2 5" id="KW-0812">Transmembrane</keyword>
<dbReference type="GO" id="GO:0140911">
    <property type="term" value="F:pore-forming activity"/>
    <property type="evidence" value="ECO:0007669"/>
    <property type="project" value="InterPro"/>
</dbReference>
<evidence type="ECO:0000256" key="5">
    <source>
        <dbReference type="SAM" id="Phobius"/>
    </source>
</evidence>
<feature type="transmembrane region" description="Helical" evidence="5">
    <location>
        <begin position="168"/>
        <end position="187"/>
    </location>
</feature>
<feature type="transmembrane region" description="Helical" evidence="5">
    <location>
        <begin position="88"/>
        <end position="106"/>
    </location>
</feature>
<organism evidence="6">
    <name type="scientific">hydrothermal vent metagenome</name>
    <dbReference type="NCBI Taxonomy" id="652676"/>
    <lineage>
        <taxon>unclassified sequences</taxon>
        <taxon>metagenomes</taxon>
        <taxon>ecological metagenomes</taxon>
    </lineage>
</organism>
<sequence>MARIKEQAEGYRALSIGEEIFNSITHGIGTLLSIAALVVLVAFAAIKGDAWQVVSSGIFGSTLILLYLSSTLYHSFTKEKIKNLFARFDHAAIFLLIAGTYTPYMLGKIRGGWGWSILGIIWVLAIAGVVIRSIYLTRFRKAMVIIYLLMGWLFVIAIGPIANNISTTSLVFLFIGGGCYSIGVIFYARREIPYGHGIWHLFVLAGSTMHFFSVLFSIN</sequence>
<evidence type="ECO:0000256" key="1">
    <source>
        <dbReference type="ARBA" id="ARBA00004127"/>
    </source>
</evidence>
<evidence type="ECO:0000256" key="2">
    <source>
        <dbReference type="ARBA" id="ARBA00022692"/>
    </source>
</evidence>
<dbReference type="InterPro" id="IPR004254">
    <property type="entry name" value="AdipoR/HlyIII-related"/>
</dbReference>
<feature type="transmembrane region" description="Helical" evidence="5">
    <location>
        <begin position="199"/>
        <end position="218"/>
    </location>
</feature>
<feature type="transmembrane region" description="Helical" evidence="5">
    <location>
        <begin position="143"/>
        <end position="162"/>
    </location>
</feature>
<dbReference type="PANTHER" id="PTHR20855:SF129">
    <property type="entry name" value="HEMOLYSIN-3 HOMOLOG"/>
    <property type="match status" value="1"/>
</dbReference>
<keyword evidence="3 5" id="KW-1133">Transmembrane helix</keyword>
<dbReference type="AlphaFoldDB" id="A0A3B0UHM5"/>
<protein>
    <submittedName>
        <fullName evidence="6">FIG01964566: Predicted membrane protein, hemolysin III homolog</fullName>
    </submittedName>
</protein>
<dbReference type="NCBIfam" id="TIGR01065">
    <property type="entry name" value="hlyIII"/>
    <property type="match status" value="1"/>
</dbReference>
<gene>
    <name evidence="6" type="ORF">MNBD_BACTEROID01-1149</name>
</gene>
<dbReference type="InterPro" id="IPR005744">
    <property type="entry name" value="Hy-lIII"/>
</dbReference>
<name>A0A3B0UHM5_9ZZZZ</name>
<feature type="transmembrane region" description="Helical" evidence="5">
    <location>
        <begin position="58"/>
        <end position="76"/>
    </location>
</feature>
<reference evidence="6" key="1">
    <citation type="submission" date="2018-06" db="EMBL/GenBank/DDBJ databases">
        <authorList>
            <person name="Zhirakovskaya E."/>
        </authorList>
    </citation>
    <scope>NUCLEOTIDE SEQUENCE</scope>
</reference>
<dbReference type="PANTHER" id="PTHR20855">
    <property type="entry name" value="ADIPOR/PROGESTIN RECEPTOR-RELATED"/>
    <property type="match status" value="1"/>
</dbReference>
<dbReference type="EMBL" id="UOEP01000106">
    <property type="protein sequence ID" value="VAW19784.1"/>
    <property type="molecule type" value="Genomic_DNA"/>
</dbReference>
<dbReference type="GO" id="GO:0012505">
    <property type="term" value="C:endomembrane system"/>
    <property type="evidence" value="ECO:0007669"/>
    <property type="project" value="UniProtKB-SubCell"/>
</dbReference>
<proteinExistence type="predicted"/>
<comment type="subcellular location">
    <subcellularLocation>
        <location evidence="1">Endomembrane system</location>
        <topology evidence="1">Multi-pass membrane protein</topology>
    </subcellularLocation>
</comment>
<evidence type="ECO:0000313" key="6">
    <source>
        <dbReference type="EMBL" id="VAW19784.1"/>
    </source>
</evidence>
<dbReference type="GO" id="GO:0016020">
    <property type="term" value="C:membrane"/>
    <property type="evidence" value="ECO:0007669"/>
    <property type="project" value="InterPro"/>
</dbReference>
<evidence type="ECO:0000256" key="4">
    <source>
        <dbReference type="ARBA" id="ARBA00023136"/>
    </source>
</evidence>